<sequence>MVEGYAVIGYNLKAQCLMAISSTLDIAYLFKLLAKAKSKEKLTHGYHGFDFPQCSLCAIIRYRSYNSYLFNT</sequence>
<evidence type="ECO:0000313" key="1">
    <source>
        <dbReference type="EMBL" id="RNA02379.1"/>
    </source>
</evidence>
<protein>
    <submittedName>
        <fullName evidence="1">Uncharacterized protein</fullName>
    </submittedName>
</protein>
<reference evidence="1 2" key="1">
    <citation type="journal article" date="2018" name="Sci. Rep.">
        <title>Genomic signatures of local adaptation to the degree of environmental predictability in rotifers.</title>
        <authorList>
            <person name="Franch-Gras L."/>
            <person name="Hahn C."/>
            <person name="Garcia-Roger E.M."/>
            <person name="Carmona M.J."/>
            <person name="Serra M."/>
            <person name="Gomez A."/>
        </authorList>
    </citation>
    <scope>NUCLEOTIDE SEQUENCE [LARGE SCALE GENOMIC DNA]</scope>
    <source>
        <strain evidence="1">HYR1</strain>
    </source>
</reference>
<dbReference type="AlphaFoldDB" id="A0A3M7PTV9"/>
<name>A0A3M7PTV9_BRAPC</name>
<accession>A0A3M7PTV9</accession>
<dbReference type="Proteomes" id="UP000276133">
    <property type="component" value="Unassembled WGS sequence"/>
</dbReference>
<gene>
    <name evidence="1" type="ORF">BpHYR1_014562</name>
</gene>
<organism evidence="1 2">
    <name type="scientific">Brachionus plicatilis</name>
    <name type="common">Marine rotifer</name>
    <name type="synonym">Brachionus muelleri</name>
    <dbReference type="NCBI Taxonomy" id="10195"/>
    <lineage>
        <taxon>Eukaryota</taxon>
        <taxon>Metazoa</taxon>
        <taxon>Spiralia</taxon>
        <taxon>Gnathifera</taxon>
        <taxon>Rotifera</taxon>
        <taxon>Eurotatoria</taxon>
        <taxon>Monogononta</taxon>
        <taxon>Pseudotrocha</taxon>
        <taxon>Ploima</taxon>
        <taxon>Brachionidae</taxon>
        <taxon>Brachionus</taxon>
    </lineage>
</organism>
<keyword evidence="2" id="KW-1185">Reference proteome</keyword>
<evidence type="ECO:0000313" key="2">
    <source>
        <dbReference type="Proteomes" id="UP000276133"/>
    </source>
</evidence>
<comment type="caution">
    <text evidence="1">The sequence shown here is derived from an EMBL/GenBank/DDBJ whole genome shotgun (WGS) entry which is preliminary data.</text>
</comment>
<proteinExistence type="predicted"/>
<dbReference type="EMBL" id="REGN01008913">
    <property type="protein sequence ID" value="RNA02379.1"/>
    <property type="molecule type" value="Genomic_DNA"/>
</dbReference>